<evidence type="ECO:0000313" key="2">
    <source>
        <dbReference type="EnsemblProtists" id="EOD30295"/>
    </source>
</evidence>
<dbReference type="HOGENOM" id="CLU_146350_1_0_1"/>
<reference evidence="2" key="2">
    <citation type="submission" date="2024-10" db="UniProtKB">
        <authorList>
            <consortium name="EnsemblProtists"/>
        </authorList>
    </citation>
    <scope>IDENTIFICATION</scope>
</reference>
<feature type="chain" id="PRO_5044254665" evidence="1">
    <location>
        <begin position="26"/>
        <end position="144"/>
    </location>
</feature>
<keyword evidence="3" id="KW-1185">Reference proteome</keyword>
<reference evidence="3" key="1">
    <citation type="journal article" date="2013" name="Nature">
        <title>Pan genome of the phytoplankton Emiliania underpins its global distribution.</title>
        <authorList>
            <person name="Read B.A."/>
            <person name="Kegel J."/>
            <person name="Klute M.J."/>
            <person name="Kuo A."/>
            <person name="Lefebvre S.C."/>
            <person name="Maumus F."/>
            <person name="Mayer C."/>
            <person name="Miller J."/>
            <person name="Monier A."/>
            <person name="Salamov A."/>
            <person name="Young J."/>
            <person name="Aguilar M."/>
            <person name="Claverie J.M."/>
            <person name="Frickenhaus S."/>
            <person name="Gonzalez K."/>
            <person name="Herman E.K."/>
            <person name="Lin Y.C."/>
            <person name="Napier J."/>
            <person name="Ogata H."/>
            <person name="Sarno A.F."/>
            <person name="Shmutz J."/>
            <person name="Schroeder D."/>
            <person name="de Vargas C."/>
            <person name="Verret F."/>
            <person name="von Dassow P."/>
            <person name="Valentin K."/>
            <person name="Van de Peer Y."/>
            <person name="Wheeler G."/>
            <person name="Dacks J.B."/>
            <person name="Delwiche C.F."/>
            <person name="Dyhrman S.T."/>
            <person name="Glockner G."/>
            <person name="John U."/>
            <person name="Richards T."/>
            <person name="Worden A.Z."/>
            <person name="Zhang X."/>
            <person name="Grigoriev I.V."/>
            <person name="Allen A.E."/>
            <person name="Bidle K."/>
            <person name="Borodovsky M."/>
            <person name="Bowler C."/>
            <person name="Brownlee C."/>
            <person name="Cock J.M."/>
            <person name="Elias M."/>
            <person name="Gladyshev V.N."/>
            <person name="Groth M."/>
            <person name="Guda C."/>
            <person name="Hadaegh A."/>
            <person name="Iglesias-Rodriguez M.D."/>
            <person name="Jenkins J."/>
            <person name="Jones B.M."/>
            <person name="Lawson T."/>
            <person name="Leese F."/>
            <person name="Lindquist E."/>
            <person name="Lobanov A."/>
            <person name="Lomsadze A."/>
            <person name="Malik S.B."/>
            <person name="Marsh M.E."/>
            <person name="Mackinder L."/>
            <person name="Mock T."/>
            <person name="Mueller-Roeber B."/>
            <person name="Pagarete A."/>
            <person name="Parker M."/>
            <person name="Probert I."/>
            <person name="Quesneville H."/>
            <person name="Raines C."/>
            <person name="Rensing S.A."/>
            <person name="Riano-Pachon D.M."/>
            <person name="Richier S."/>
            <person name="Rokitta S."/>
            <person name="Shiraiwa Y."/>
            <person name="Soanes D.M."/>
            <person name="van der Giezen M."/>
            <person name="Wahlund T.M."/>
            <person name="Williams B."/>
            <person name="Wilson W."/>
            <person name="Wolfe G."/>
            <person name="Wurch L.L."/>
        </authorList>
    </citation>
    <scope>NUCLEOTIDE SEQUENCE</scope>
</reference>
<name>A0A0D3K3G0_EMIH1</name>
<sequence>MRRVALASAALAFCLPAQWVAGASAAVACLTAATGRRLGASARLGVAIVASATRLDSTLSQELPHALAGATHGACNAQQCSPRLAQMRPSSQPTVHRLLKKHCDECGTGDAWQAGHDASLYNKLYNKIALYIALQRRQFVTRRM</sequence>
<dbReference type="GeneID" id="17275568"/>
<keyword evidence="1" id="KW-0732">Signal</keyword>
<dbReference type="Proteomes" id="UP000013827">
    <property type="component" value="Unassembled WGS sequence"/>
</dbReference>
<dbReference type="AlphaFoldDB" id="A0A0D3K3G0"/>
<dbReference type="PROSITE" id="PS51257">
    <property type="entry name" value="PROKAR_LIPOPROTEIN"/>
    <property type="match status" value="1"/>
</dbReference>
<dbReference type="KEGG" id="ehx:EMIHUDRAFT_233141"/>
<feature type="signal peptide" evidence="1">
    <location>
        <begin position="1"/>
        <end position="25"/>
    </location>
</feature>
<proteinExistence type="predicted"/>
<accession>A0A0D3K3G0</accession>
<dbReference type="RefSeq" id="XP_005782724.1">
    <property type="nucleotide sequence ID" value="XM_005782667.1"/>
</dbReference>
<evidence type="ECO:0000313" key="3">
    <source>
        <dbReference type="Proteomes" id="UP000013827"/>
    </source>
</evidence>
<evidence type="ECO:0000256" key="1">
    <source>
        <dbReference type="SAM" id="SignalP"/>
    </source>
</evidence>
<dbReference type="PaxDb" id="2903-EOD30295"/>
<protein>
    <submittedName>
        <fullName evidence="2">Uncharacterized protein</fullName>
    </submittedName>
</protein>
<dbReference type="EnsemblProtists" id="EOD30295">
    <property type="protein sequence ID" value="EOD30295"/>
    <property type="gene ID" value="EMIHUDRAFT_233141"/>
</dbReference>
<organism evidence="2 3">
    <name type="scientific">Emiliania huxleyi (strain CCMP1516)</name>
    <dbReference type="NCBI Taxonomy" id="280463"/>
    <lineage>
        <taxon>Eukaryota</taxon>
        <taxon>Haptista</taxon>
        <taxon>Haptophyta</taxon>
        <taxon>Prymnesiophyceae</taxon>
        <taxon>Isochrysidales</taxon>
        <taxon>Noelaerhabdaceae</taxon>
        <taxon>Emiliania</taxon>
    </lineage>
</organism>